<dbReference type="AlphaFoldDB" id="A0A6B1DQT2"/>
<accession>A0A6B1DQT2</accession>
<proteinExistence type="predicted"/>
<feature type="domain" description="Transposase putative helix-turn-helix" evidence="1">
    <location>
        <begin position="22"/>
        <end position="60"/>
    </location>
</feature>
<evidence type="ECO:0000259" key="1">
    <source>
        <dbReference type="Pfam" id="PF12323"/>
    </source>
</evidence>
<evidence type="ECO:0000313" key="2">
    <source>
        <dbReference type="EMBL" id="MYD90099.1"/>
    </source>
</evidence>
<reference evidence="2" key="1">
    <citation type="submission" date="2019-09" db="EMBL/GenBank/DDBJ databases">
        <title>Characterisation of the sponge microbiome using genome-centric metagenomics.</title>
        <authorList>
            <person name="Engelberts J.P."/>
            <person name="Robbins S.J."/>
            <person name="De Goeij J.M."/>
            <person name="Aranda M."/>
            <person name="Bell S.C."/>
            <person name="Webster N.S."/>
        </authorList>
    </citation>
    <scope>NUCLEOTIDE SEQUENCE</scope>
    <source>
        <strain evidence="2">SB0662_bin_9</strain>
    </source>
</reference>
<sequence>MPTRTADLNSTTSESTARRNERYRVRFDSARQAAFCAQIAGASRFVYNLQLAICEWHYAEWLCARESDPEAKRPNTAEFTLSGSR</sequence>
<protein>
    <submittedName>
        <fullName evidence="2">Helix-turn-helix domain-containing protein</fullName>
    </submittedName>
</protein>
<dbReference type="Pfam" id="PF12323">
    <property type="entry name" value="HTH_OrfB_IS605"/>
    <property type="match status" value="1"/>
</dbReference>
<organism evidence="2">
    <name type="scientific">Caldilineaceae bacterium SB0662_bin_9</name>
    <dbReference type="NCBI Taxonomy" id="2605258"/>
    <lineage>
        <taxon>Bacteria</taxon>
        <taxon>Bacillati</taxon>
        <taxon>Chloroflexota</taxon>
        <taxon>Caldilineae</taxon>
        <taxon>Caldilineales</taxon>
        <taxon>Caldilineaceae</taxon>
    </lineage>
</organism>
<dbReference type="EMBL" id="VXPY01000048">
    <property type="protein sequence ID" value="MYD90099.1"/>
    <property type="molecule type" value="Genomic_DNA"/>
</dbReference>
<name>A0A6B1DQT2_9CHLR</name>
<dbReference type="InterPro" id="IPR021027">
    <property type="entry name" value="Transposase_put_HTH"/>
</dbReference>
<comment type="caution">
    <text evidence="2">The sequence shown here is derived from an EMBL/GenBank/DDBJ whole genome shotgun (WGS) entry which is preliminary data.</text>
</comment>
<gene>
    <name evidence="2" type="ORF">F4Y08_07135</name>
</gene>